<sequence>MDTDYESLWVGVAAFLPLADLSLATVLRKSELPESSVHGRHPSTVLHVQQTRYVKTKSSSWLMLIVHVNPGRQN</sequence>
<keyword evidence="2" id="KW-1185">Reference proteome</keyword>
<protein>
    <submittedName>
        <fullName evidence="1">Uncharacterized protein</fullName>
    </submittedName>
</protein>
<gene>
    <name evidence="1" type="ORF">CONLIGDRAFT_336581</name>
</gene>
<dbReference type="AlphaFoldDB" id="A0A1J7J8M1"/>
<evidence type="ECO:0000313" key="2">
    <source>
        <dbReference type="Proteomes" id="UP000182658"/>
    </source>
</evidence>
<organism evidence="1 2">
    <name type="scientific">Coniochaeta ligniaria NRRL 30616</name>
    <dbReference type="NCBI Taxonomy" id="1408157"/>
    <lineage>
        <taxon>Eukaryota</taxon>
        <taxon>Fungi</taxon>
        <taxon>Dikarya</taxon>
        <taxon>Ascomycota</taxon>
        <taxon>Pezizomycotina</taxon>
        <taxon>Sordariomycetes</taxon>
        <taxon>Sordariomycetidae</taxon>
        <taxon>Coniochaetales</taxon>
        <taxon>Coniochaetaceae</taxon>
        <taxon>Coniochaeta</taxon>
    </lineage>
</organism>
<reference evidence="1 2" key="1">
    <citation type="submission" date="2016-10" db="EMBL/GenBank/DDBJ databases">
        <title>Draft genome sequence of Coniochaeta ligniaria NRRL30616, a lignocellulolytic fungus for bioabatement of inhibitors in plant biomass hydrolysates.</title>
        <authorList>
            <consortium name="DOE Joint Genome Institute"/>
            <person name="Jimenez D.J."/>
            <person name="Hector R.E."/>
            <person name="Riley R."/>
            <person name="Sun H."/>
            <person name="Grigoriev I.V."/>
            <person name="Van Elsas J.D."/>
            <person name="Nichols N.N."/>
        </authorList>
    </citation>
    <scope>NUCLEOTIDE SEQUENCE [LARGE SCALE GENOMIC DNA]</scope>
    <source>
        <strain evidence="1 2">NRRL 30616</strain>
    </source>
</reference>
<evidence type="ECO:0000313" key="1">
    <source>
        <dbReference type="EMBL" id="OIW29641.1"/>
    </source>
</evidence>
<accession>A0A1J7J8M1</accession>
<name>A0A1J7J8M1_9PEZI</name>
<dbReference type="EMBL" id="KV875097">
    <property type="protein sequence ID" value="OIW29641.1"/>
    <property type="molecule type" value="Genomic_DNA"/>
</dbReference>
<dbReference type="Proteomes" id="UP000182658">
    <property type="component" value="Unassembled WGS sequence"/>
</dbReference>
<proteinExistence type="predicted"/>
<dbReference type="InParanoid" id="A0A1J7J8M1"/>